<protein>
    <submittedName>
        <fullName evidence="2">Uncharacterized protein LOC114244114</fullName>
    </submittedName>
</protein>
<dbReference type="AlphaFoldDB" id="A0A6J2JRJ8"/>
<dbReference type="GO" id="GO:0016791">
    <property type="term" value="F:phosphatase activity"/>
    <property type="evidence" value="ECO:0007669"/>
    <property type="project" value="UniProtKB-ARBA"/>
</dbReference>
<organism evidence="1 2">
    <name type="scientific">Bombyx mandarina</name>
    <name type="common">Wild silk moth</name>
    <name type="synonym">Wild silkworm</name>
    <dbReference type="NCBI Taxonomy" id="7092"/>
    <lineage>
        <taxon>Eukaryota</taxon>
        <taxon>Metazoa</taxon>
        <taxon>Ecdysozoa</taxon>
        <taxon>Arthropoda</taxon>
        <taxon>Hexapoda</taxon>
        <taxon>Insecta</taxon>
        <taxon>Pterygota</taxon>
        <taxon>Neoptera</taxon>
        <taxon>Endopterygota</taxon>
        <taxon>Lepidoptera</taxon>
        <taxon>Glossata</taxon>
        <taxon>Ditrysia</taxon>
        <taxon>Bombycoidea</taxon>
        <taxon>Bombycidae</taxon>
        <taxon>Bombycinae</taxon>
        <taxon>Bombyx</taxon>
    </lineage>
</organism>
<dbReference type="KEGG" id="bman:114244114"/>
<dbReference type="OrthoDB" id="75078at2759"/>
<dbReference type="PROSITE" id="PS51257">
    <property type="entry name" value="PROKAR_LIPOPROTEIN"/>
    <property type="match status" value="1"/>
</dbReference>
<name>A0A6J2JRJ8_BOMMA</name>
<dbReference type="Proteomes" id="UP000504629">
    <property type="component" value="Unplaced"/>
</dbReference>
<evidence type="ECO:0000313" key="2">
    <source>
        <dbReference type="RefSeq" id="XP_028031612.1"/>
    </source>
</evidence>
<sequence length="410" mass="47805">MSKHRHKFFFNSTRRTVNQMITVTFYFLLLSGVGCLRLEQVLIFSRHNLRAPITKDIEEYTNKIFPKWFQEPALLTEKGALLEGYMSEYLTRWMTENQLLPGTCPDKETVLIYANNKRRTIATAKAFVDAAFPDCNINVKYEKDFEKYDVTFNYAIRNSTDSYKRKVLEEIEEMLAKYNLTDAYEELDKIIDIKTSKICKTEGFCDLVHDKNIVIYRAGEELELNGPLTIGNEVLDNFIMSYYEGRPLEEVAWGEITSPEQWKLLTKITAMDQQIRFNIPSAVKDTARPTIRYMRSIFTNENIKFALLVGHDTNLNLITDALDFNSFVLKEQYEPYPVGGKIIFQKWKDAAGDYYLKVEYVYLSWNQLRDGVKINIQNPPLRVTLGIKDCAIDKNGLCPWDDFIKLINKY</sequence>
<proteinExistence type="predicted"/>
<dbReference type="InterPro" id="IPR029033">
    <property type="entry name" value="His_PPase_superfam"/>
</dbReference>
<evidence type="ECO:0000313" key="1">
    <source>
        <dbReference type="Proteomes" id="UP000504629"/>
    </source>
</evidence>
<dbReference type="InterPro" id="IPR033379">
    <property type="entry name" value="Acid_Pase_AS"/>
</dbReference>
<dbReference type="SUPFAM" id="SSF53254">
    <property type="entry name" value="Phosphoglycerate mutase-like"/>
    <property type="match status" value="1"/>
</dbReference>
<reference evidence="2" key="1">
    <citation type="submission" date="2025-08" db="UniProtKB">
        <authorList>
            <consortium name="RefSeq"/>
        </authorList>
    </citation>
    <scope>IDENTIFICATION</scope>
    <source>
        <tissue evidence="2">Silk gland</tissue>
    </source>
</reference>
<dbReference type="PROSITE" id="PS00778">
    <property type="entry name" value="HIS_ACID_PHOSPHAT_2"/>
    <property type="match status" value="1"/>
</dbReference>
<dbReference type="CDD" id="cd07061">
    <property type="entry name" value="HP_HAP_like"/>
    <property type="match status" value="1"/>
</dbReference>
<dbReference type="RefSeq" id="XP_028031612.1">
    <property type="nucleotide sequence ID" value="XM_028175811.1"/>
</dbReference>
<gene>
    <name evidence="2" type="primary">LOC114244114</name>
</gene>
<accession>A0A6J2JRJ8</accession>
<dbReference type="GeneID" id="114244114"/>
<dbReference type="InterPro" id="IPR000560">
    <property type="entry name" value="His_Pase_clade-2"/>
</dbReference>
<dbReference type="Gene3D" id="3.40.50.1240">
    <property type="entry name" value="Phosphoglycerate mutase-like"/>
    <property type="match status" value="2"/>
</dbReference>
<keyword evidence="1" id="KW-1185">Reference proteome</keyword>